<evidence type="ECO:0000313" key="5">
    <source>
        <dbReference type="Proteomes" id="UP000531813"/>
    </source>
</evidence>
<evidence type="ECO:0000313" key="3">
    <source>
        <dbReference type="EMBL" id="EFI6955006.1"/>
    </source>
</evidence>
<dbReference type="EMBL" id="AASZRA010000044">
    <property type="protein sequence ID" value="EFI6955006.1"/>
    <property type="molecule type" value="Genomic_DNA"/>
</dbReference>
<evidence type="ECO:0000313" key="2">
    <source>
        <dbReference type="EMBL" id="EFH6652052.1"/>
    </source>
</evidence>
<accession>A0A193LPS6</accession>
<proteinExistence type="predicted"/>
<name>A0A193LPS6_ECOLX</name>
<reference evidence="1 5" key="1">
    <citation type="submission" date="2019-12" db="EMBL/GenBank/DDBJ databases">
        <authorList>
            <consortium name="GenomeTrakr network: Whole genome sequencing for foodborne pathogen traceback"/>
        </authorList>
    </citation>
    <scope>NUCLEOTIDE SEQUENCE [LARGE SCALE GENOMIC DNA]</scope>
    <source>
        <strain evidence="3">CFSAN046653</strain>
        <strain evidence="2 4">PSU-2072</strain>
        <strain evidence="1 5">PSU-2243</strain>
    </source>
</reference>
<dbReference type="Proteomes" id="UP000775646">
    <property type="component" value="Unassembled WGS sequence"/>
</dbReference>
<gene>
    <name evidence="3" type="ORF">BCB93_004734</name>
    <name evidence="2" type="ORF">GNW61_25530</name>
    <name evidence="1" type="ORF">GOP25_25220</name>
</gene>
<dbReference type="AlphaFoldDB" id="A0A193LPS6"/>
<protein>
    <submittedName>
        <fullName evidence="1">Uncharacterized protein</fullName>
    </submittedName>
</protein>
<comment type="caution">
    <text evidence="1">The sequence shown here is derived from an EMBL/GenBank/DDBJ whole genome shotgun (WGS) entry which is preliminary data.</text>
</comment>
<dbReference type="Proteomes" id="UP000531813">
    <property type="component" value="Unassembled WGS sequence"/>
</dbReference>
<organism evidence="1 5">
    <name type="scientific">Escherichia coli</name>
    <dbReference type="NCBI Taxonomy" id="562"/>
    <lineage>
        <taxon>Bacteria</taxon>
        <taxon>Pseudomonadati</taxon>
        <taxon>Pseudomonadota</taxon>
        <taxon>Gammaproteobacteria</taxon>
        <taxon>Enterobacterales</taxon>
        <taxon>Enterobacteriaceae</taxon>
        <taxon>Escherichia</taxon>
    </lineage>
</organism>
<dbReference type="RefSeq" id="WP_001293446.1">
    <property type="nucleotide sequence ID" value="NZ_BIEO01000082.1"/>
</dbReference>
<dbReference type="Proteomes" id="UP000530628">
    <property type="component" value="Unassembled WGS sequence"/>
</dbReference>
<dbReference type="EMBL" id="AASWOY010000120">
    <property type="protein sequence ID" value="EFH6652052.1"/>
    <property type="molecule type" value="Genomic_DNA"/>
</dbReference>
<sequence length="157" mass="18688">MSENELKKAMFIQQRLQILHLGKHYDEFSDSYVYAWEADVYPFLQDGDGSIPTRPHEIYEEFFGTSKNKAKKIYDRLCKAWHDREALTFYKLESEYGVTSSSMHGWTRSDLLHICRYLYLEGCFDKDFWETLLENGKCPSEALYLSDEFNRDTEIDF</sequence>
<dbReference type="EMBL" id="AASWIS010000053">
    <property type="protein sequence ID" value="EFH5895464.1"/>
    <property type="molecule type" value="Genomic_DNA"/>
</dbReference>
<evidence type="ECO:0000313" key="4">
    <source>
        <dbReference type="Proteomes" id="UP000530628"/>
    </source>
</evidence>
<evidence type="ECO:0000313" key="1">
    <source>
        <dbReference type="EMBL" id="EFH5895464.1"/>
    </source>
</evidence>